<sequence length="66" mass="7561">MVNMSGFRHFALYQTECATPAPAYKSDPARRAREELRLQNLQVACLQVRRHLQFAEQVAKKVSELG</sequence>
<dbReference type="AlphaFoldDB" id="A0A2M8R0Y0"/>
<comment type="caution">
    <text evidence="1">The sequence shown here is derived from an EMBL/GenBank/DDBJ whole genome shotgun (WGS) entry which is preliminary data.</text>
</comment>
<keyword evidence="2" id="KW-1185">Reference proteome</keyword>
<evidence type="ECO:0000313" key="2">
    <source>
        <dbReference type="Proteomes" id="UP000231194"/>
    </source>
</evidence>
<organism evidence="1 2">
    <name type="scientific">Bradyrhizobium forestalis</name>
    <dbReference type="NCBI Taxonomy" id="1419263"/>
    <lineage>
        <taxon>Bacteria</taxon>
        <taxon>Pseudomonadati</taxon>
        <taxon>Pseudomonadota</taxon>
        <taxon>Alphaproteobacteria</taxon>
        <taxon>Hyphomicrobiales</taxon>
        <taxon>Nitrobacteraceae</taxon>
        <taxon>Bradyrhizobium</taxon>
    </lineage>
</organism>
<dbReference type="EMBL" id="PGVG01000036">
    <property type="protein sequence ID" value="PJG51494.1"/>
    <property type="molecule type" value="Genomic_DNA"/>
</dbReference>
<dbReference type="Proteomes" id="UP000231194">
    <property type="component" value="Unassembled WGS sequence"/>
</dbReference>
<name>A0A2M8R0Y0_9BRAD</name>
<gene>
    <name evidence="1" type="ORF">CVM73_30915</name>
</gene>
<reference evidence="1 2" key="1">
    <citation type="submission" date="2017-11" db="EMBL/GenBank/DDBJ databases">
        <title>Bradyrhizobium forestalis sp. nov., an efficient nitrogen-fixing bacterium isolated from nodules of forest legume species in the Amazon.</title>
        <authorList>
            <person name="Costa E.M."/>
            <person name="Guimaraes A."/>
            <person name="Carvalho T.S."/>
            <person name="Rodrigues T.L."/>
            <person name="Ribeiro P.R.A."/>
            <person name="Lebbe L."/>
            <person name="Willems A."/>
            <person name="Moreira F.M.S."/>
        </authorList>
    </citation>
    <scope>NUCLEOTIDE SEQUENCE [LARGE SCALE GENOMIC DNA]</scope>
    <source>
        <strain evidence="1 2">INPA54B</strain>
    </source>
</reference>
<protein>
    <submittedName>
        <fullName evidence="1">Uncharacterized protein</fullName>
    </submittedName>
</protein>
<accession>A0A2M8R0Y0</accession>
<proteinExistence type="predicted"/>
<evidence type="ECO:0000313" key="1">
    <source>
        <dbReference type="EMBL" id="PJG51494.1"/>
    </source>
</evidence>